<dbReference type="Proteomes" id="UP001519332">
    <property type="component" value="Unassembled WGS sequence"/>
</dbReference>
<reference evidence="2 3" key="1">
    <citation type="submission" date="2021-03" db="EMBL/GenBank/DDBJ databases">
        <title>Sequencing the genomes of 1000 actinobacteria strains.</title>
        <authorList>
            <person name="Klenk H.-P."/>
        </authorList>
    </citation>
    <scope>NUCLEOTIDE SEQUENCE [LARGE SCALE GENOMIC DNA]</scope>
    <source>
        <strain evidence="2 3">DSM 46670</strain>
    </source>
</reference>
<organism evidence="2 3">
    <name type="scientific">Kibdelosporangium banguiense</name>
    <dbReference type="NCBI Taxonomy" id="1365924"/>
    <lineage>
        <taxon>Bacteria</taxon>
        <taxon>Bacillati</taxon>
        <taxon>Actinomycetota</taxon>
        <taxon>Actinomycetes</taxon>
        <taxon>Pseudonocardiales</taxon>
        <taxon>Pseudonocardiaceae</taxon>
        <taxon>Kibdelosporangium</taxon>
    </lineage>
</organism>
<feature type="transmembrane region" description="Helical" evidence="1">
    <location>
        <begin position="6"/>
        <end position="32"/>
    </location>
</feature>
<keyword evidence="1" id="KW-0472">Membrane</keyword>
<accession>A0ABS4T8A4</accession>
<name>A0ABS4T8A4_9PSEU</name>
<keyword evidence="1" id="KW-1133">Transmembrane helix</keyword>
<keyword evidence="3" id="KW-1185">Reference proteome</keyword>
<evidence type="ECO:0000256" key="1">
    <source>
        <dbReference type="SAM" id="Phobius"/>
    </source>
</evidence>
<evidence type="ECO:0008006" key="4">
    <source>
        <dbReference type="Google" id="ProtNLM"/>
    </source>
</evidence>
<proteinExistence type="predicted"/>
<feature type="transmembrane region" description="Helical" evidence="1">
    <location>
        <begin position="115"/>
        <end position="135"/>
    </location>
</feature>
<gene>
    <name evidence="2" type="ORF">JOF56_001043</name>
</gene>
<sequence length="148" mass="15328">MRPDTVRLGIVVLLSVVWSLALWLLAAGLFGLDEDAPAATQVTATVMKGSGCADAGDGELITFKQDGKEHHAKLDGCGHREGEPVDVSVPSNTSGELVVHAAAAAMGDSDGRRPLAFILLMLSGFAGGGFAVLWFRPPAQLTLFAGAK</sequence>
<comment type="caution">
    <text evidence="2">The sequence shown here is derived from an EMBL/GenBank/DDBJ whole genome shotgun (WGS) entry which is preliminary data.</text>
</comment>
<dbReference type="EMBL" id="JAGINW010000001">
    <property type="protein sequence ID" value="MBP2320658.1"/>
    <property type="molecule type" value="Genomic_DNA"/>
</dbReference>
<evidence type="ECO:0000313" key="3">
    <source>
        <dbReference type="Proteomes" id="UP001519332"/>
    </source>
</evidence>
<keyword evidence="1" id="KW-0812">Transmembrane</keyword>
<dbReference type="RefSeq" id="WP_209635067.1">
    <property type="nucleotide sequence ID" value="NZ_JAGINW010000001.1"/>
</dbReference>
<protein>
    <recommendedName>
        <fullName evidence="4">DUF3592 domain-containing protein</fullName>
    </recommendedName>
</protein>
<evidence type="ECO:0000313" key="2">
    <source>
        <dbReference type="EMBL" id="MBP2320658.1"/>
    </source>
</evidence>